<accession>A0A6J2RPR8</accession>
<dbReference type="Pfam" id="PF22705">
    <property type="entry name" value="C2-set_3"/>
    <property type="match status" value="2"/>
</dbReference>
<dbReference type="RefSeq" id="XP_029311290.1">
    <property type="nucleotide sequence ID" value="XM_029455430.1"/>
</dbReference>
<dbReference type="InterPro" id="IPR003599">
    <property type="entry name" value="Ig_sub"/>
</dbReference>
<dbReference type="OrthoDB" id="10055806at2759"/>
<dbReference type="PROSITE" id="PS50835">
    <property type="entry name" value="IG_LIKE"/>
    <property type="match status" value="4"/>
</dbReference>
<dbReference type="FunFam" id="2.60.40.10:FF:000088">
    <property type="entry name" value="Butyrophilin subfamily 1 member A1"/>
    <property type="match status" value="2"/>
</dbReference>
<keyword evidence="12" id="KW-1185">Reference proteome</keyword>
<dbReference type="InterPro" id="IPR053896">
    <property type="entry name" value="BTN3A2-like_Ig-C"/>
</dbReference>
<reference evidence="13" key="1">
    <citation type="submission" date="2025-08" db="UniProtKB">
        <authorList>
            <consortium name="RefSeq"/>
        </authorList>
    </citation>
    <scope>IDENTIFICATION</scope>
</reference>
<dbReference type="Pfam" id="PF07686">
    <property type="entry name" value="V-set"/>
    <property type="match status" value="2"/>
</dbReference>
<evidence type="ECO:0000256" key="8">
    <source>
        <dbReference type="ARBA" id="ARBA00023319"/>
    </source>
</evidence>
<dbReference type="GeneID" id="115024050"/>
<dbReference type="GO" id="GO:1903037">
    <property type="term" value="P:regulation of leukocyte cell-cell adhesion"/>
    <property type="evidence" value="ECO:0007669"/>
    <property type="project" value="UniProtKB-ARBA"/>
</dbReference>
<keyword evidence="6" id="KW-1015">Disulfide bond</keyword>
<evidence type="ECO:0000256" key="2">
    <source>
        <dbReference type="ARBA" id="ARBA00022692"/>
    </source>
</evidence>
<feature type="domain" description="Ig-like" evidence="11">
    <location>
        <begin position="119"/>
        <end position="201"/>
    </location>
</feature>
<evidence type="ECO:0000256" key="10">
    <source>
        <dbReference type="SAM" id="Coils"/>
    </source>
</evidence>
<comment type="subcellular location">
    <subcellularLocation>
        <location evidence="1">Membrane</location>
    </subcellularLocation>
</comment>
<evidence type="ECO:0000256" key="9">
    <source>
        <dbReference type="ARBA" id="ARBA00038221"/>
    </source>
</evidence>
<proteinExistence type="inferred from homology"/>
<evidence type="ECO:0000256" key="7">
    <source>
        <dbReference type="ARBA" id="ARBA00023180"/>
    </source>
</evidence>
<dbReference type="SMART" id="SM00409">
    <property type="entry name" value="IG"/>
    <property type="match status" value="2"/>
</dbReference>
<dbReference type="SMART" id="SM00408">
    <property type="entry name" value="IGc2"/>
    <property type="match status" value="2"/>
</dbReference>
<keyword evidence="4" id="KW-1133">Transmembrane helix</keyword>
<dbReference type="AlphaFoldDB" id="A0A6J2RPR8"/>
<dbReference type="InterPro" id="IPR036179">
    <property type="entry name" value="Ig-like_dom_sf"/>
</dbReference>
<dbReference type="GO" id="GO:0001817">
    <property type="term" value="P:regulation of cytokine production"/>
    <property type="evidence" value="ECO:0007669"/>
    <property type="project" value="TreeGrafter"/>
</dbReference>
<gene>
    <name evidence="13" type="primary">LOC115024050</name>
</gene>
<keyword evidence="10" id="KW-0175">Coiled coil</keyword>
<dbReference type="GO" id="GO:0042110">
    <property type="term" value="P:T cell activation"/>
    <property type="evidence" value="ECO:0007669"/>
    <property type="project" value="UniProtKB-ARBA"/>
</dbReference>
<keyword evidence="8" id="KW-0393">Immunoglobulin domain</keyword>
<keyword evidence="3" id="KW-0732">Signal</keyword>
<dbReference type="PANTHER" id="PTHR24100">
    <property type="entry name" value="BUTYROPHILIN"/>
    <property type="match status" value="1"/>
</dbReference>
<feature type="coiled-coil region" evidence="10">
    <location>
        <begin position="292"/>
        <end position="385"/>
    </location>
</feature>
<sequence length="614" mass="69071">MCKFKRQSQLIVPPQPIVAAVGSDIILPCHLKPAMDVTAETLEWTRFDLNLRFVLVWRDAQTEHPSYKGRTSLFTDELKRGNISLKLSKVQLSDQGTYTCNILDKQSSVELVVGAVSSPVISLAGTDRDRGGVMLDCESAGWYPEPEVLWLDAEGKLLSAGPPETVRGPDDLYTVSSRVTVEKRHSNSFTCRVQQKNTNLSRDAHIHVPEGFFPVQSSSSPLFIVLAVTVAELTEGQQKLTEGQQKLTEGLQELREGQQKLTEGQQKLTEGQQKLTEGLQELTKRLQVETRLQEMTEGLQEKTEGLKQLRDQVKERVEEVEGELAENKKELEAVETEITEREKKFDKPQELLTRKENLFKAQWKLKETKKNYEKLKMKIEQLHCTWKHRSFLITLLGLSQEVGRPRPVMAMVGEDVVLPCQLDPPVDAVSMTIEWARPDLDPRFVHVWHDGQELLDDQNEAYKGRASLLADALKHGDISLKLSKVRTSDDGRYRCYIPTLSQEHFVQLLVGAVSSPVISLAGTDRDRGGVMLDCESAGWYPEPEVLWLDAEGKLLSAGPPETVRGPDDLYTVSSRVTVEKRHSNSFTCRVQQKNTNLSRDAHIHLPANSVGLLV</sequence>
<dbReference type="GO" id="GO:0050863">
    <property type="term" value="P:regulation of T cell activation"/>
    <property type="evidence" value="ECO:0007669"/>
    <property type="project" value="UniProtKB-ARBA"/>
</dbReference>
<dbReference type="Proteomes" id="UP000504630">
    <property type="component" value="Chromosome 18"/>
</dbReference>
<dbReference type="InterPro" id="IPR007110">
    <property type="entry name" value="Ig-like_dom"/>
</dbReference>
<keyword evidence="5" id="KW-0472">Membrane</keyword>
<evidence type="ECO:0000313" key="13">
    <source>
        <dbReference type="RefSeq" id="XP_029311290.1"/>
    </source>
</evidence>
<evidence type="ECO:0000256" key="4">
    <source>
        <dbReference type="ARBA" id="ARBA00022989"/>
    </source>
</evidence>
<evidence type="ECO:0000256" key="3">
    <source>
        <dbReference type="ARBA" id="ARBA00022729"/>
    </source>
</evidence>
<feature type="domain" description="Ig-like" evidence="11">
    <location>
        <begin position="8"/>
        <end position="110"/>
    </location>
</feature>
<feature type="domain" description="Ig-like" evidence="11">
    <location>
        <begin position="498"/>
        <end position="598"/>
    </location>
</feature>
<evidence type="ECO:0000256" key="6">
    <source>
        <dbReference type="ARBA" id="ARBA00023157"/>
    </source>
</evidence>
<protein>
    <submittedName>
        <fullName evidence="13">Butyrophilin-like protein 2</fullName>
    </submittedName>
</protein>
<feature type="domain" description="Ig-like" evidence="11">
    <location>
        <begin position="413"/>
        <end position="497"/>
    </location>
</feature>
<dbReference type="PANTHER" id="PTHR24100:SF151">
    <property type="entry name" value="ICOS LIGAND"/>
    <property type="match status" value="1"/>
</dbReference>
<dbReference type="GO" id="GO:0009897">
    <property type="term" value="C:external side of plasma membrane"/>
    <property type="evidence" value="ECO:0007669"/>
    <property type="project" value="TreeGrafter"/>
</dbReference>
<keyword evidence="2" id="KW-0812">Transmembrane</keyword>
<organism evidence="12 13">
    <name type="scientific">Cottoperca gobio</name>
    <name type="common">Frogmouth</name>
    <name type="synonym">Aphritis gobio</name>
    <dbReference type="NCBI Taxonomy" id="56716"/>
    <lineage>
        <taxon>Eukaryota</taxon>
        <taxon>Metazoa</taxon>
        <taxon>Chordata</taxon>
        <taxon>Craniata</taxon>
        <taxon>Vertebrata</taxon>
        <taxon>Euteleostomi</taxon>
        <taxon>Actinopterygii</taxon>
        <taxon>Neopterygii</taxon>
        <taxon>Teleostei</taxon>
        <taxon>Neoteleostei</taxon>
        <taxon>Acanthomorphata</taxon>
        <taxon>Eupercaria</taxon>
        <taxon>Perciformes</taxon>
        <taxon>Notothenioidei</taxon>
        <taxon>Bovichtidae</taxon>
        <taxon>Cottoperca</taxon>
    </lineage>
</organism>
<evidence type="ECO:0000256" key="5">
    <source>
        <dbReference type="ARBA" id="ARBA00023136"/>
    </source>
</evidence>
<dbReference type="InterPro" id="IPR003598">
    <property type="entry name" value="Ig_sub2"/>
</dbReference>
<dbReference type="SUPFAM" id="SSF48726">
    <property type="entry name" value="Immunoglobulin"/>
    <property type="match status" value="4"/>
</dbReference>
<evidence type="ECO:0000259" key="11">
    <source>
        <dbReference type="PROSITE" id="PS50835"/>
    </source>
</evidence>
<dbReference type="InterPro" id="IPR013783">
    <property type="entry name" value="Ig-like_fold"/>
</dbReference>
<dbReference type="Gene3D" id="2.60.40.10">
    <property type="entry name" value="Immunoglobulins"/>
    <property type="match status" value="4"/>
</dbReference>
<dbReference type="FunFam" id="2.60.40.10:FF:000142">
    <property type="entry name" value="V-set domain-containing T-cell activation inhibitor 1"/>
    <property type="match status" value="2"/>
</dbReference>
<dbReference type="SMART" id="SM00406">
    <property type="entry name" value="IGv"/>
    <property type="match status" value="2"/>
</dbReference>
<comment type="similarity">
    <text evidence="9">Belongs to the SKINT family.</text>
</comment>
<evidence type="ECO:0000256" key="1">
    <source>
        <dbReference type="ARBA" id="ARBA00004370"/>
    </source>
</evidence>
<name>A0A6J2RPR8_COTGO</name>
<evidence type="ECO:0000313" key="12">
    <source>
        <dbReference type="Proteomes" id="UP000504630"/>
    </source>
</evidence>
<dbReference type="InterPro" id="IPR050504">
    <property type="entry name" value="IgSF_BTN/MOG"/>
</dbReference>
<dbReference type="InterPro" id="IPR013106">
    <property type="entry name" value="Ig_V-set"/>
</dbReference>
<dbReference type="GO" id="GO:0005102">
    <property type="term" value="F:signaling receptor binding"/>
    <property type="evidence" value="ECO:0007669"/>
    <property type="project" value="TreeGrafter"/>
</dbReference>
<dbReference type="GO" id="GO:0050852">
    <property type="term" value="P:T cell receptor signaling pathway"/>
    <property type="evidence" value="ECO:0007669"/>
    <property type="project" value="TreeGrafter"/>
</dbReference>
<keyword evidence="7" id="KW-0325">Glycoprotein</keyword>
<dbReference type="KEGG" id="cgob:115024050"/>
<dbReference type="InParanoid" id="A0A6J2RPR8"/>